<dbReference type="InterPro" id="IPR028082">
    <property type="entry name" value="Peripla_BP_I"/>
</dbReference>
<evidence type="ECO:0000259" key="6">
    <source>
        <dbReference type="Pfam" id="PF13458"/>
    </source>
</evidence>
<dbReference type="InterPro" id="IPR051010">
    <property type="entry name" value="BCAA_transport"/>
</dbReference>
<evidence type="ECO:0000313" key="7">
    <source>
        <dbReference type="EMBL" id="ABS65263.1"/>
    </source>
</evidence>
<dbReference type="PhylomeDB" id="A7IB70"/>
<dbReference type="Proteomes" id="UP000002417">
    <property type="component" value="Chromosome"/>
</dbReference>
<dbReference type="STRING" id="78245.Xaut_0004"/>
<dbReference type="PANTHER" id="PTHR30483">
    <property type="entry name" value="LEUCINE-SPECIFIC-BINDING PROTEIN"/>
    <property type="match status" value="1"/>
</dbReference>
<dbReference type="HOGENOM" id="CLU_027128_4_3_5"/>
<dbReference type="PANTHER" id="PTHR30483:SF37">
    <property type="entry name" value="ABC TRANSPORTER SUBSTRATE-BINDING PROTEIN"/>
    <property type="match status" value="1"/>
</dbReference>
<dbReference type="AlphaFoldDB" id="A7IB70"/>
<dbReference type="CDD" id="cd06340">
    <property type="entry name" value="PBP1_ABC_ligand_binding-like"/>
    <property type="match status" value="1"/>
</dbReference>
<keyword evidence="3" id="KW-0813">Transport</keyword>
<dbReference type="SUPFAM" id="SSF53822">
    <property type="entry name" value="Periplasmic binding protein-like I"/>
    <property type="match status" value="1"/>
</dbReference>
<reference evidence="7 8" key="1">
    <citation type="submission" date="2007-07" db="EMBL/GenBank/DDBJ databases">
        <title>Complete sequence of chromosome of Xanthobacter autotrophicus Py2.</title>
        <authorList>
            <consortium name="US DOE Joint Genome Institute"/>
            <person name="Copeland A."/>
            <person name="Lucas S."/>
            <person name="Lapidus A."/>
            <person name="Barry K."/>
            <person name="Glavina del Rio T."/>
            <person name="Hammon N."/>
            <person name="Israni S."/>
            <person name="Dalin E."/>
            <person name="Tice H."/>
            <person name="Pitluck S."/>
            <person name="Sims D."/>
            <person name="Brettin T."/>
            <person name="Bruce D."/>
            <person name="Detter J.C."/>
            <person name="Han C."/>
            <person name="Tapia R."/>
            <person name="Brainard J."/>
            <person name="Schmutz J."/>
            <person name="Larimer F."/>
            <person name="Land M."/>
            <person name="Hauser L."/>
            <person name="Kyrpides N."/>
            <person name="Kim E."/>
            <person name="Ensigns S.A."/>
            <person name="Richardson P."/>
        </authorList>
    </citation>
    <scope>NUCLEOTIDE SEQUENCE [LARGE SCALE GENOMIC DNA]</scope>
    <source>
        <strain evidence="8">ATCC BAA-1158 / Py2</strain>
    </source>
</reference>
<feature type="region of interest" description="Disordered" evidence="4">
    <location>
        <begin position="396"/>
        <end position="417"/>
    </location>
</feature>
<evidence type="ECO:0000256" key="3">
    <source>
        <dbReference type="ARBA" id="ARBA00022970"/>
    </source>
</evidence>
<dbReference type="Gene3D" id="3.40.50.2300">
    <property type="match status" value="2"/>
</dbReference>
<comment type="similarity">
    <text evidence="1">Belongs to the leucine-binding protein family.</text>
</comment>
<proteinExistence type="inferred from homology"/>
<name>A7IB70_XANP2</name>
<keyword evidence="2 5" id="KW-0732">Signal</keyword>
<dbReference type="Pfam" id="PF13458">
    <property type="entry name" value="Peripla_BP_6"/>
    <property type="match status" value="1"/>
</dbReference>
<organism evidence="7 8">
    <name type="scientific">Xanthobacter autotrophicus (strain ATCC BAA-1158 / Py2)</name>
    <dbReference type="NCBI Taxonomy" id="78245"/>
    <lineage>
        <taxon>Bacteria</taxon>
        <taxon>Pseudomonadati</taxon>
        <taxon>Pseudomonadota</taxon>
        <taxon>Alphaproteobacteria</taxon>
        <taxon>Hyphomicrobiales</taxon>
        <taxon>Xanthobacteraceae</taxon>
        <taxon>Xanthobacter</taxon>
    </lineage>
</organism>
<protein>
    <submittedName>
        <fullName evidence="7">Extracellular ligand-binding receptor</fullName>
    </submittedName>
</protein>
<dbReference type="eggNOG" id="COG0683">
    <property type="taxonomic scope" value="Bacteria"/>
</dbReference>
<feature type="domain" description="Leucine-binding protein" evidence="6">
    <location>
        <begin position="30"/>
        <end position="362"/>
    </location>
</feature>
<dbReference type="EMBL" id="CP000781">
    <property type="protein sequence ID" value="ABS65263.1"/>
    <property type="molecule type" value="Genomic_DNA"/>
</dbReference>
<dbReference type="GO" id="GO:0006865">
    <property type="term" value="P:amino acid transport"/>
    <property type="evidence" value="ECO:0007669"/>
    <property type="project" value="UniProtKB-KW"/>
</dbReference>
<keyword evidence="8" id="KW-1185">Reference proteome</keyword>
<evidence type="ECO:0000256" key="5">
    <source>
        <dbReference type="SAM" id="SignalP"/>
    </source>
</evidence>
<keyword evidence="3" id="KW-0029">Amino-acid transport</keyword>
<feature type="signal peptide" evidence="5">
    <location>
        <begin position="1"/>
        <end position="25"/>
    </location>
</feature>
<sequence length="417" mass="45427">MIRQILGGTLVLAAAAAIGLAPAKADPQDVTVGFVLPLSGGSATIGNQTKLGAQVAAEQINAAGGIASLGGAKLKLIFADSQSKPDIGASETERLIQRENVALLVGAYNSAVTFPASEVAERYKTPWIVTGAVKDEITERGFKYVFRPNNKATYDAREQLDAIDLLKKETGKGPSSIGLFYEGTDWGRSHAANIKKFAKERGYTISLDESFPPNQVDFTAQMLKIRAAKPEALIVVAYTPDHLLFTRQYFENKINIPYGIHSVGGGSEDPSFYKAVPQKAVDYLFVQEDWQIDRLKTDTDPRVVDANTRFKAQAGYDINSYGAQGISNIYLIKDVLERSASADREKIRDALAATDITSGMPLIVGYQRIKFDEQGQNTFAHGVISENIGGERRTIWPSANRAPDTKPVWPVPDWSAR</sequence>
<keyword evidence="7" id="KW-0675">Receptor</keyword>
<dbReference type="InterPro" id="IPR028081">
    <property type="entry name" value="Leu-bd"/>
</dbReference>
<evidence type="ECO:0000256" key="1">
    <source>
        <dbReference type="ARBA" id="ARBA00010062"/>
    </source>
</evidence>
<feature type="chain" id="PRO_5002707778" evidence="5">
    <location>
        <begin position="26"/>
        <end position="417"/>
    </location>
</feature>
<evidence type="ECO:0000313" key="8">
    <source>
        <dbReference type="Proteomes" id="UP000002417"/>
    </source>
</evidence>
<evidence type="ECO:0000256" key="2">
    <source>
        <dbReference type="ARBA" id="ARBA00022729"/>
    </source>
</evidence>
<evidence type="ECO:0000256" key="4">
    <source>
        <dbReference type="SAM" id="MobiDB-lite"/>
    </source>
</evidence>
<gene>
    <name evidence="7" type="ordered locus">Xaut_0004</name>
</gene>
<accession>A7IB70</accession>
<dbReference type="KEGG" id="xau:Xaut_0004"/>